<dbReference type="InterPro" id="IPR013761">
    <property type="entry name" value="SAM/pointed_sf"/>
</dbReference>
<dbReference type="Pfam" id="PF00169">
    <property type="entry name" value="PH"/>
    <property type="match status" value="1"/>
</dbReference>
<dbReference type="Pfam" id="PF00595">
    <property type="entry name" value="PDZ"/>
    <property type="match status" value="1"/>
</dbReference>
<protein>
    <submittedName>
        <fullName evidence="7">Uncharacterized protein</fullName>
    </submittedName>
</protein>
<sequence length="803" mass="89766">MRNHIGFTVTVTPRDAKEALVRSTLIGGKLQPSTSVSSFNQFSFLQYVESWSGKQISKWIGGLGDHMNPYLGMIRNDIRSGKHLELVDEDTLMKIGISGVGPRKIILQAIQLLLHFCHEVPNENLQTLAMNVVVACRNVAREMFNALHMRENAMRRSEIVTILNNVTSAVSSTAEQTKKLIFWLDRSPFDEIVTYIEKRNKIAHLIWNLVRNVNVQPKALFETAAEIVKIADDLEDECRAIIESEDSLILCTSYVESAVLKRPDHSTNWGINLQSSFRGVHVVSEIKVGSPADSCSKIDAGDEIMMINGKVVIGWDLTSVAQRIASSGDSELKLMLNKRPRETTPLLMKPTPKTSARPLAKLPGSQATADDGSIFVNVGYPLIRRRSLILMSEIINMNEQRNRSLRRSRRASIASTSVDNRTVDTNAVDASEPWDLLELIAPPKPVEDPTRIVKRARTMRHQPDGYVRSFIDNKLVHEIEDDVVADQLPFNVKCPTEFAEIAVVEPHELQQLNLVEPKITDDEWKAPFQEFATQSYRAPMGDSNISALSIESPRFPTPSNKMTSSMDDFSPCGVLPSPSTSSMNSVSSPAPFKSMSTSITEWPSRKFFEGWVRRRKTGAELKEVTNKWPKCWMCLKGPYLLLCQNQHTRRADISINLAKASISENTDLKTSKRFVFRVSSPTTDYHFSCYNALDLKSWVQKINFAKAVFSETQQRVMSQSVSYTTDADLGMADPSHYNTMNGLPSMMSQSHHESMSPTKPKSLTPGPTSSISQSLTRPLHLSTSILPGSASSKFPSFSKSKKI</sequence>
<comment type="similarity">
    <text evidence="1">Belongs to the CNKSR family.</text>
</comment>
<accession>A0A8S1H419</accession>
<comment type="caution">
    <text evidence="7">The sequence shown here is derived from an EMBL/GenBank/DDBJ whole genome shotgun (WGS) entry which is preliminary data.</text>
</comment>
<evidence type="ECO:0000256" key="1">
    <source>
        <dbReference type="ARBA" id="ARBA00009498"/>
    </source>
</evidence>
<dbReference type="SMART" id="SM00233">
    <property type="entry name" value="PH"/>
    <property type="match status" value="1"/>
</dbReference>
<dbReference type="SUPFAM" id="SSF50729">
    <property type="entry name" value="PH domain-like"/>
    <property type="match status" value="1"/>
</dbReference>
<feature type="region of interest" description="Disordered" evidence="2">
    <location>
        <begin position="741"/>
        <end position="803"/>
    </location>
</feature>
<evidence type="ECO:0000259" key="5">
    <source>
        <dbReference type="PROSITE" id="PS50106"/>
    </source>
</evidence>
<dbReference type="Gene3D" id="1.10.150.50">
    <property type="entry name" value="Transcription Factor, Ets-1"/>
    <property type="match status" value="1"/>
</dbReference>
<dbReference type="Pfam" id="PF00536">
    <property type="entry name" value="SAM_1"/>
    <property type="match status" value="1"/>
</dbReference>
<name>A0A8S1H419_9PELO</name>
<dbReference type="Proteomes" id="UP000835052">
    <property type="component" value="Unassembled WGS sequence"/>
</dbReference>
<dbReference type="InterPro" id="IPR001478">
    <property type="entry name" value="PDZ"/>
</dbReference>
<dbReference type="Gene3D" id="2.30.29.30">
    <property type="entry name" value="Pleckstrin-homology domain (PH domain)/Phosphotyrosine-binding domain (PTB)"/>
    <property type="match status" value="1"/>
</dbReference>
<evidence type="ECO:0000313" key="7">
    <source>
        <dbReference type="EMBL" id="CAD6190419.1"/>
    </source>
</evidence>
<dbReference type="SMART" id="SM00228">
    <property type="entry name" value="PDZ"/>
    <property type="match status" value="1"/>
</dbReference>
<feature type="domain" description="PH" evidence="3">
    <location>
        <begin position="605"/>
        <end position="707"/>
    </location>
</feature>
<evidence type="ECO:0000259" key="4">
    <source>
        <dbReference type="PROSITE" id="PS50105"/>
    </source>
</evidence>
<reference evidence="7" key="1">
    <citation type="submission" date="2020-10" db="EMBL/GenBank/DDBJ databases">
        <authorList>
            <person name="Kikuchi T."/>
        </authorList>
    </citation>
    <scope>NUCLEOTIDE SEQUENCE</scope>
    <source>
        <strain evidence="7">NKZ352</strain>
    </source>
</reference>
<dbReference type="Pfam" id="PF10534">
    <property type="entry name" value="CRIC_ras_sig"/>
    <property type="match status" value="1"/>
</dbReference>
<evidence type="ECO:0000313" key="8">
    <source>
        <dbReference type="Proteomes" id="UP000835052"/>
    </source>
</evidence>
<dbReference type="SUPFAM" id="SSF50156">
    <property type="entry name" value="PDZ domain-like"/>
    <property type="match status" value="1"/>
</dbReference>
<evidence type="ECO:0000256" key="2">
    <source>
        <dbReference type="SAM" id="MobiDB-lite"/>
    </source>
</evidence>
<dbReference type="SMART" id="SM00454">
    <property type="entry name" value="SAM"/>
    <property type="match status" value="1"/>
</dbReference>
<dbReference type="InterPro" id="IPR017874">
    <property type="entry name" value="CRIC_domain"/>
</dbReference>
<feature type="compositionally biased region" description="Low complexity" evidence="2">
    <location>
        <begin position="789"/>
        <end position="803"/>
    </location>
</feature>
<feature type="domain" description="PDZ" evidence="5">
    <location>
        <begin position="257"/>
        <end position="329"/>
    </location>
</feature>
<organism evidence="7 8">
    <name type="scientific">Caenorhabditis auriculariae</name>
    <dbReference type="NCBI Taxonomy" id="2777116"/>
    <lineage>
        <taxon>Eukaryota</taxon>
        <taxon>Metazoa</taxon>
        <taxon>Ecdysozoa</taxon>
        <taxon>Nematoda</taxon>
        <taxon>Chromadorea</taxon>
        <taxon>Rhabditida</taxon>
        <taxon>Rhabditina</taxon>
        <taxon>Rhabditomorpha</taxon>
        <taxon>Rhabditoidea</taxon>
        <taxon>Rhabditidae</taxon>
        <taxon>Peloderinae</taxon>
        <taxon>Caenorhabditis</taxon>
    </lineage>
</organism>
<dbReference type="EMBL" id="CAJGYM010000015">
    <property type="protein sequence ID" value="CAD6190419.1"/>
    <property type="molecule type" value="Genomic_DNA"/>
</dbReference>
<dbReference type="InterPro" id="IPR051566">
    <property type="entry name" value="CNKSR"/>
</dbReference>
<feature type="domain" description="CRIC" evidence="6">
    <location>
        <begin position="124"/>
        <end position="220"/>
    </location>
</feature>
<gene>
    <name evidence="7" type="ORF">CAUJ_LOCUS6338</name>
</gene>
<keyword evidence="8" id="KW-1185">Reference proteome</keyword>
<dbReference type="Gene3D" id="2.30.42.10">
    <property type="match status" value="1"/>
</dbReference>
<dbReference type="PANTHER" id="PTHR12844">
    <property type="entry name" value="CONNECTOR ENCHANCER OF KINASE SUPPRESSOR OF RAS"/>
    <property type="match status" value="1"/>
</dbReference>
<dbReference type="InterPro" id="IPR011993">
    <property type="entry name" value="PH-like_dom_sf"/>
</dbReference>
<dbReference type="InterPro" id="IPR036034">
    <property type="entry name" value="PDZ_sf"/>
</dbReference>
<evidence type="ECO:0000259" key="3">
    <source>
        <dbReference type="PROSITE" id="PS50003"/>
    </source>
</evidence>
<dbReference type="PANTHER" id="PTHR12844:SF42">
    <property type="entry name" value="CONNECTOR ENHANCER OF KSR PROTEIN CNK"/>
    <property type="match status" value="1"/>
</dbReference>
<dbReference type="InterPro" id="IPR001849">
    <property type="entry name" value="PH_domain"/>
</dbReference>
<proteinExistence type="inferred from homology"/>
<feature type="compositionally biased region" description="Polar residues" evidence="2">
    <location>
        <begin position="757"/>
        <end position="786"/>
    </location>
</feature>
<dbReference type="PROSITE" id="PS50106">
    <property type="entry name" value="PDZ"/>
    <property type="match status" value="1"/>
</dbReference>
<feature type="region of interest" description="Disordered" evidence="2">
    <location>
        <begin position="344"/>
        <end position="365"/>
    </location>
</feature>
<feature type="compositionally biased region" description="Low complexity" evidence="2">
    <location>
        <begin position="344"/>
        <end position="354"/>
    </location>
</feature>
<dbReference type="PROSITE" id="PS50003">
    <property type="entry name" value="PH_DOMAIN"/>
    <property type="match status" value="1"/>
</dbReference>
<feature type="domain" description="SAM" evidence="4">
    <location>
        <begin position="51"/>
        <end position="116"/>
    </location>
</feature>
<dbReference type="InterPro" id="IPR001660">
    <property type="entry name" value="SAM"/>
</dbReference>
<dbReference type="SUPFAM" id="SSF47769">
    <property type="entry name" value="SAM/Pointed domain"/>
    <property type="match status" value="1"/>
</dbReference>
<dbReference type="OrthoDB" id="74412at2759"/>
<evidence type="ECO:0000259" key="6">
    <source>
        <dbReference type="PROSITE" id="PS51290"/>
    </source>
</evidence>
<dbReference type="AlphaFoldDB" id="A0A8S1H419"/>
<dbReference type="PROSITE" id="PS51290">
    <property type="entry name" value="CRIC"/>
    <property type="match status" value="1"/>
</dbReference>
<dbReference type="PROSITE" id="PS50105">
    <property type="entry name" value="SAM_DOMAIN"/>
    <property type="match status" value="1"/>
</dbReference>